<dbReference type="EMBL" id="DF973121">
    <property type="protein sequence ID" value="GAU12475.1"/>
    <property type="molecule type" value="Genomic_DNA"/>
</dbReference>
<dbReference type="GO" id="GO:0016020">
    <property type="term" value="C:membrane"/>
    <property type="evidence" value="ECO:0007669"/>
    <property type="project" value="UniProtKB-SubCell"/>
</dbReference>
<evidence type="ECO:0000259" key="16">
    <source>
        <dbReference type="PROSITE" id="PS50089"/>
    </source>
</evidence>
<keyword evidence="5" id="KW-0808">Transferase</keyword>
<keyword evidence="8 14" id="KW-0863">Zinc-finger</keyword>
<organism evidence="17 18">
    <name type="scientific">Trifolium subterraneum</name>
    <name type="common">Subterranean clover</name>
    <dbReference type="NCBI Taxonomy" id="3900"/>
    <lineage>
        <taxon>Eukaryota</taxon>
        <taxon>Viridiplantae</taxon>
        <taxon>Streptophyta</taxon>
        <taxon>Embryophyta</taxon>
        <taxon>Tracheophyta</taxon>
        <taxon>Spermatophyta</taxon>
        <taxon>Magnoliopsida</taxon>
        <taxon>eudicotyledons</taxon>
        <taxon>Gunneridae</taxon>
        <taxon>Pentapetalae</taxon>
        <taxon>rosids</taxon>
        <taxon>fabids</taxon>
        <taxon>Fabales</taxon>
        <taxon>Fabaceae</taxon>
        <taxon>Papilionoideae</taxon>
        <taxon>50 kb inversion clade</taxon>
        <taxon>NPAAA clade</taxon>
        <taxon>Hologalegina</taxon>
        <taxon>IRL clade</taxon>
        <taxon>Trifolieae</taxon>
        <taxon>Trifolium</taxon>
    </lineage>
</organism>
<evidence type="ECO:0000313" key="18">
    <source>
        <dbReference type="Proteomes" id="UP000242715"/>
    </source>
</evidence>
<dbReference type="SMART" id="SM00184">
    <property type="entry name" value="RING"/>
    <property type="match status" value="1"/>
</dbReference>
<keyword evidence="11 15" id="KW-1133">Transmembrane helix</keyword>
<accession>A0A2Z6MI41</accession>
<evidence type="ECO:0000256" key="4">
    <source>
        <dbReference type="ARBA" id="ARBA00012483"/>
    </source>
</evidence>
<evidence type="ECO:0000256" key="10">
    <source>
        <dbReference type="ARBA" id="ARBA00022833"/>
    </source>
</evidence>
<dbReference type="EC" id="2.3.2.27" evidence="4"/>
<dbReference type="InterPro" id="IPR001841">
    <property type="entry name" value="Znf_RING"/>
</dbReference>
<dbReference type="Gene3D" id="3.30.40.10">
    <property type="entry name" value="Zinc/RING finger domain, C3HC4 (zinc finger)"/>
    <property type="match status" value="1"/>
</dbReference>
<evidence type="ECO:0000256" key="6">
    <source>
        <dbReference type="ARBA" id="ARBA00022692"/>
    </source>
</evidence>
<comment type="catalytic activity">
    <reaction evidence="1">
        <text>S-ubiquitinyl-[E2 ubiquitin-conjugating enzyme]-L-cysteine + [acceptor protein]-L-lysine = [E2 ubiquitin-conjugating enzyme]-L-cysteine + N(6)-ubiquitinyl-[acceptor protein]-L-lysine.</text>
        <dbReference type="EC" id="2.3.2.27"/>
    </reaction>
</comment>
<evidence type="ECO:0000256" key="8">
    <source>
        <dbReference type="ARBA" id="ARBA00022771"/>
    </source>
</evidence>
<evidence type="ECO:0000256" key="11">
    <source>
        <dbReference type="ARBA" id="ARBA00022989"/>
    </source>
</evidence>
<dbReference type="AlphaFoldDB" id="A0A2Z6MI41"/>
<dbReference type="CDD" id="cd16461">
    <property type="entry name" value="RING-H2_EL5-like"/>
    <property type="match status" value="1"/>
</dbReference>
<sequence length="189" mass="21327">MGISDGLQSDVLLRWDTPCYCEADQFCGFVTDMDLDVTCYNTSYYISGGNPTPSEPKSNYPLQVILVVPAIFFFIYIALSVYKNRMAQNNSHQSQIVTNTEPNNREPPSFAFGLDHSTIEEKYPKIQLAESGQLAKSIIDNVCSICLSEYKPMETLRSIPQCNHHFHADCIDVWLKMNATCPLCRNLPV</sequence>
<keyword evidence="18" id="KW-1185">Reference proteome</keyword>
<dbReference type="SUPFAM" id="SSF57850">
    <property type="entry name" value="RING/U-box"/>
    <property type="match status" value="1"/>
</dbReference>
<dbReference type="InterPro" id="IPR013083">
    <property type="entry name" value="Znf_RING/FYVE/PHD"/>
</dbReference>
<evidence type="ECO:0000256" key="7">
    <source>
        <dbReference type="ARBA" id="ARBA00022723"/>
    </source>
</evidence>
<dbReference type="GO" id="GO:0008270">
    <property type="term" value="F:zinc ion binding"/>
    <property type="evidence" value="ECO:0007669"/>
    <property type="project" value="UniProtKB-KW"/>
</dbReference>
<evidence type="ECO:0000256" key="14">
    <source>
        <dbReference type="PROSITE-ProRule" id="PRU00175"/>
    </source>
</evidence>
<comment type="pathway">
    <text evidence="3">Protein modification; protein ubiquitination.</text>
</comment>
<evidence type="ECO:0000256" key="2">
    <source>
        <dbReference type="ARBA" id="ARBA00004167"/>
    </source>
</evidence>
<dbReference type="GO" id="GO:0061630">
    <property type="term" value="F:ubiquitin protein ligase activity"/>
    <property type="evidence" value="ECO:0007669"/>
    <property type="project" value="UniProtKB-EC"/>
</dbReference>
<feature type="domain" description="RING-type" evidence="16">
    <location>
        <begin position="143"/>
        <end position="185"/>
    </location>
</feature>
<gene>
    <name evidence="17" type="ORF">TSUD_230080</name>
</gene>
<keyword evidence="10" id="KW-0862">Zinc</keyword>
<dbReference type="PANTHER" id="PTHR46279">
    <property type="entry name" value="RING/U-BOX SUPERFAMILY PROTEIN"/>
    <property type="match status" value="1"/>
</dbReference>
<dbReference type="Pfam" id="PF13639">
    <property type="entry name" value="zf-RING_2"/>
    <property type="match status" value="1"/>
</dbReference>
<feature type="transmembrane region" description="Helical" evidence="15">
    <location>
        <begin position="60"/>
        <end position="82"/>
    </location>
</feature>
<keyword evidence="12 15" id="KW-0472">Membrane</keyword>
<comment type="subcellular location">
    <subcellularLocation>
        <location evidence="2">Membrane</location>
        <topology evidence="2">Single-pass membrane protein</topology>
    </subcellularLocation>
</comment>
<dbReference type="PROSITE" id="PS50089">
    <property type="entry name" value="ZF_RING_2"/>
    <property type="match status" value="1"/>
</dbReference>
<dbReference type="PANTHER" id="PTHR46279:SF31">
    <property type="entry name" value="RING-H2 FINGER PROTEIN ATL20-LIKE ISOFORM X1"/>
    <property type="match status" value="1"/>
</dbReference>
<keyword evidence="7" id="KW-0479">Metal-binding</keyword>
<name>A0A2Z6MI41_TRISU</name>
<reference evidence="18" key="1">
    <citation type="journal article" date="2017" name="Front. Plant Sci.">
        <title>Climate Clever Clovers: New Paradigm to Reduce the Environmental Footprint of Ruminants by Breeding Low Methanogenic Forages Utilizing Haplotype Variation.</title>
        <authorList>
            <person name="Kaur P."/>
            <person name="Appels R."/>
            <person name="Bayer P.E."/>
            <person name="Keeble-Gagnere G."/>
            <person name="Wang J."/>
            <person name="Hirakawa H."/>
            <person name="Shirasawa K."/>
            <person name="Vercoe P."/>
            <person name="Stefanova K."/>
            <person name="Durmic Z."/>
            <person name="Nichols P."/>
            <person name="Revell C."/>
            <person name="Isobe S.N."/>
            <person name="Edwards D."/>
            <person name="Erskine W."/>
        </authorList>
    </citation>
    <scope>NUCLEOTIDE SEQUENCE [LARGE SCALE GENOMIC DNA]</scope>
    <source>
        <strain evidence="18">cv. Daliak</strain>
    </source>
</reference>
<keyword evidence="9" id="KW-0833">Ubl conjugation pathway</keyword>
<evidence type="ECO:0000256" key="13">
    <source>
        <dbReference type="ARBA" id="ARBA00024209"/>
    </source>
</evidence>
<evidence type="ECO:0000256" key="15">
    <source>
        <dbReference type="SAM" id="Phobius"/>
    </source>
</evidence>
<evidence type="ECO:0000256" key="5">
    <source>
        <dbReference type="ARBA" id="ARBA00022679"/>
    </source>
</evidence>
<protein>
    <recommendedName>
        <fullName evidence="4">RING-type E3 ubiquitin transferase</fullName>
        <ecNumber evidence="4">2.3.2.27</ecNumber>
    </recommendedName>
</protein>
<comment type="similarity">
    <text evidence="13">Belongs to the RING-type zinc finger family. ATL subfamily.</text>
</comment>
<dbReference type="OrthoDB" id="21204at2759"/>
<evidence type="ECO:0000256" key="9">
    <source>
        <dbReference type="ARBA" id="ARBA00022786"/>
    </source>
</evidence>
<evidence type="ECO:0000256" key="12">
    <source>
        <dbReference type="ARBA" id="ARBA00023136"/>
    </source>
</evidence>
<dbReference type="InterPro" id="IPR046948">
    <property type="entry name" value="ATL20-22-like"/>
</dbReference>
<keyword evidence="6 15" id="KW-0812">Transmembrane</keyword>
<evidence type="ECO:0000256" key="3">
    <source>
        <dbReference type="ARBA" id="ARBA00004906"/>
    </source>
</evidence>
<proteinExistence type="inferred from homology"/>
<evidence type="ECO:0000313" key="17">
    <source>
        <dbReference type="EMBL" id="GAU12475.1"/>
    </source>
</evidence>
<evidence type="ECO:0000256" key="1">
    <source>
        <dbReference type="ARBA" id="ARBA00000900"/>
    </source>
</evidence>
<dbReference type="Proteomes" id="UP000242715">
    <property type="component" value="Unassembled WGS sequence"/>
</dbReference>